<protein>
    <submittedName>
        <fullName evidence="1">Uncharacterized protein</fullName>
    </submittedName>
</protein>
<evidence type="ECO:0000313" key="1">
    <source>
        <dbReference type="EMBL" id="CAJ1974076.1"/>
    </source>
</evidence>
<organism evidence="1 2">
    <name type="scientific">Sphenostylis stenocarpa</name>
    <dbReference type="NCBI Taxonomy" id="92480"/>
    <lineage>
        <taxon>Eukaryota</taxon>
        <taxon>Viridiplantae</taxon>
        <taxon>Streptophyta</taxon>
        <taxon>Embryophyta</taxon>
        <taxon>Tracheophyta</taxon>
        <taxon>Spermatophyta</taxon>
        <taxon>Magnoliopsida</taxon>
        <taxon>eudicotyledons</taxon>
        <taxon>Gunneridae</taxon>
        <taxon>Pentapetalae</taxon>
        <taxon>rosids</taxon>
        <taxon>fabids</taxon>
        <taxon>Fabales</taxon>
        <taxon>Fabaceae</taxon>
        <taxon>Papilionoideae</taxon>
        <taxon>50 kb inversion clade</taxon>
        <taxon>NPAAA clade</taxon>
        <taxon>indigoferoid/millettioid clade</taxon>
        <taxon>Phaseoleae</taxon>
        <taxon>Sphenostylis</taxon>
    </lineage>
</organism>
<proteinExistence type="predicted"/>
<gene>
    <name evidence="1" type="ORF">AYBTSS11_LOCUS26144</name>
</gene>
<dbReference type="EMBL" id="OY731406">
    <property type="protein sequence ID" value="CAJ1974076.1"/>
    <property type="molecule type" value="Genomic_DNA"/>
</dbReference>
<evidence type="ECO:0000313" key="2">
    <source>
        <dbReference type="Proteomes" id="UP001189624"/>
    </source>
</evidence>
<accession>A0AA86VQF1</accession>
<dbReference type="Gramene" id="rna-AYBTSS11_LOCUS26144">
    <property type="protein sequence ID" value="CAJ1974076.1"/>
    <property type="gene ID" value="gene-AYBTSS11_LOCUS26144"/>
</dbReference>
<sequence length="91" mass="10034">MNLPMMSLCFEGGLGRVAMLKGMECGKVVKMDDPDSCMCVESVVVMSLEYVEKAKPLLRGGVEIQTNLALVDHGKRPNVAVKTSKSHFYFH</sequence>
<dbReference type="AlphaFoldDB" id="A0AA86VQF1"/>
<keyword evidence="2" id="KW-1185">Reference proteome</keyword>
<name>A0AA86VQF1_9FABA</name>
<dbReference type="Proteomes" id="UP001189624">
    <property type="component" value="Chromosome 9"/>
</dbReference>
<reference evidence="1" key="1">
    <citation type="submission" date="2023-10" db="EMBL/GenBank/DDBJ databases">
        <authorList>
            <person name="Domelevo Entfellner J.-B."/>
        </authorList>
    </citation>
    <scope>NUCLEOTIDE SEQUENCE</scope>
</reference>